<organism evidence="2 3">
    <name type="scientific">Moorena producens 3L</name>
    <dbReference type="NCBI Taxonomy" id="489825"/>
    <lineage>
        <taxon>Bacteria</taxon>
        <taxon>Bacillati</taxon>
        <taxon>Cyanobacteriota</taxon>
        <taxon>Cyanophyceae</taxon>
        <taxon>Coleofasciculales</taxon>
        <taxon>Coleofasciculaceae</taxon>
        <taxon>Moorena</taxon>
    </lineage>
</organism>
<sequence length="79" mass="8972">MTYIPRKINFSVKNNTFMIGHWLIAMFLTVLLREDIALRASQKLEVRSQKSAITYVSEFRNVLTVAHSAISGNPPPDSH</sequence>
<dbReference type="RefSeq" id="WP_008181263.1">
    <property type="nucleotide sequence ID" value="NZ_GL890840.1"/>
</dbReference>
<dbReference type="AlphaFoldDB" id="F4XN72"/>
<keyword evidence="1" id="KW-1133">Transmembrane helix</keyword>
<keyword evidence="3" id="KW-1185">Reference proteome</keyword>
<evidence type="ECO:0000313" key="3">
    <source>
        <dbReference type="Proteomes" id="UP000003959"/>
    </source>
</evidence>
<accession>F4XN72</accession>
<dbReference type="Proteomes" id="UP000003959">
    <property type="component" value="Unassembled WGS sequence"/>
</dbReference>
<keyword evidence="1" id="KW-0812">Transmembrane</keyword>
<evidence type="ECO:0000313" key="2">
    <source>
        <dbReference type="EMBL" id="EGJ34131.1"/>
    </source>
</evidence>
<feature type="transmembrane region" description="Helical" evidence="1">
    <location>
        <begin position="15"/>
        <end position="32"/>
    </location>
</feature>
<gene>
    <name evidence="2" type="ORF">LYNGBM3L_21290</name>
</gene>
<name>F4XN72_9CYAN</name>
<proteinExistence type="predicted"/>
<evidence type="ECO:0000256" key="1">
    <source>
        <dbReference type="SAM" id="Phobius"/>
    </source>
</evidence>
<reference evidence="3" key="1">
    <citation type="journal article" date="2011" name="Proc. Natl. Acad. Sci. U.S.A.">
        <title>Genomic insights into the physiology and ecology of the marine filamentous cyanobacterium Lyngbya majuscula.</title>
        <authorList>
            <person name="Jones A.C."/>
            <person name="Monroe E.A."/>
            <person name="Podell S."/>
            <person name="Hess W.R."/>
            <person name="Klages S."/>
            <person name="Esquenazi E."/>
            <person name="Niessen S."/>
            <person name="Hoover H."/>
            <person name="Rothmann M."/>
            <person name="Lasken R.S."/>
            <person name="Yates J.R.III."/>
            <person name="Reinhardt R."/>
            <person name="Kube M."/>
            <person name="Burkart M.D."/>
            <person name="Allen E.E."/>
            <person name="Dorrestein P.C."/>
            <person name="Gerwick W.H."/>
            <person name="Gerwick L."/>
        </authorList>
    </citation>
    <scope>NUCLEOTIDE SEQUENCE [LARGE SCALE GENOMIC DNA]</scope>
    <source>
        <strain evidence="3">3L</strain>
    </source>
</reference>
<dbReference type="HOGENOM" id="CLU_2602168_0_0_3"/>
<protein>
    <submittedName>
        <fullName evidence="2">Uncharacterized protein</fullName>
    </submittedName>
</protein>
<dbReference type="EMBL" id="GL890840">
    <property type="protein sequence ID" value="EGJ34131.1"/>
    <property type="molecule type" value="Genomic_DNA"/>
</dbReference>
<keyword evidence="1" id="KW-0472">Membrane</keyword>